<dbReference type="Proteomes" id="UP000252558">
    <property type="component" value="Unassembled WGS sequence"/>
</dbReference>
<evidence type="ECO:0000313" key="3">
    <source>
        <dbReference type="Proteomes" id="UP000252558"/>
    </source>
</evidence>
<protein>
    <submittedName>
        <fullName evidence="2">Uncharacterized protein</fullName>
    </submittedName>
</protein>
<dbReference type="OrthoDB" id="9940829at2"/>
<proteinExistence type="predicted"/>
<dbReference type="RefSeq" id="WP_114340054.1">
    <property type="nucleotide sequence ID" value="NZ_QPID01000020.1"/>
</dbReference>
<keyword evidence="1" id="KW-1133">Transmembrane helix</keyword>
<gene>
    <name evidence="2" type="ORF">DU002_19105</name>
</gene>
<reference evidence="2 3" key="1">
    <citation type="submission" date="2018-07" db="EMBL/GenBank/DDBJ databases">
        <title>Corallincola holothuriorum sp. nov., a new facultative anaerobe isolated from sea cucumber Apostichopus japonicus.</title>
        <authorList>
            <person name="Xia H."/>
        </authorList>
    </citation>
    <scope>NUCLEOTIDE SEQUENCE [LARGE SCALE GENOMIC DNA]</scope>
    <source>
        <strain evidence="2 3">C4</strain>
    </source>
</reference>
<evidence type="ECO:0000313" key="2">
    <source>
        <dbReference type="EMBL" id="RCU42879.1"/>
    </source>
</evidence>
<dbReference type="EMBL" id="QPID01000020">
    <property type="protein sequence ID" value="RCU42879.1"/>
    <property type="molecule type" value="Genomic_DNA"/>
</dbReference>
<dbReference type="AlphaFoldDB" id="A0A368N0V2"/>
<comment type="caution">
    <text evidence="2">The sequence shown here is derived from an EMBL/GenBank/DDBJ whole genome shotgun (WGS) entry which is preliminary data.</text>
</comment>
<organism evidence="2 3">
    <name type="scientific">Corallincola holothuriorum</name>
    <dbReference type="NCBI Taxonomy" id="2282215"/>
    <lineage>
        <taxon>Bacteria</taxon>
        <taxon>Pseudomonadati</taxon>
        <taxon>Pseudomonadota</taxon>
        <taxon>Gammaproteobacteria</taxon>
        <taxon>Alteromonadales</taxon>
        <taxon>Psychromonadaceae</taxon>
        <taxon>Corallincola</taxon>
    </lineage>
</organism>
<evidence type="ECO:0000256" key="1">
    <source>
        <dbReference type="SAM" id="Phobius"/>
    </source>
</evidence>
<keyword evidence="1" id="KW-0472">Membrane</keyword>
<sequence length="98" mass="11049">MEMKHSRKAKEVHAEYLMKLSTSLMTAFLVAILILPISAVVGSALSNQPTIDALTAFRNLFGTWYSLVFILAEVCIYYLVLSTKKQALEIYNELYPDS</sequence>
<name>A0A368N0V2_9GAMM</name>
<feature type="transmembrane region" description="Helical" evidence="1">
    <location>
        <begin position="20"/>
        <end position="41"/>
    </location>
</feature>
<keyword evidence="1" id="KW-0812">Transmembrane</keyword>
<feature type="transmembrane region" description="Helical" evidence="1">
    <location>
        <begin position="61"/>
        <end position="81"/>
    </location>
</feature>
<accession>A0A368N0V2</accession>
<keyword evidence="3" id="KW-1185">Reference proteome</keyword>